<accession>A0A2A2D5C4</accession>
<evidence type="ECO:0000313" key="2">
    <source>
        <dbReference type="Proteomes" id="UP000218944"/>
    </source>
</evidence>
<keyword evidence="2" id="KW-1185">Reference proteome</keyword>
<gene>
    <name evidence="1" type="ORF">CK936_22650</name>
</gene>
<proteinExistence type="predicted"/>
<reference evidence="1 2" key="1">
    <citation type="submission" date="2017-08" db="EMBL/GenBank/DDBJ databases">
        <title>Genome sequence of Streptomyces albireticuli NRRL B-1670.</title>
        <authorList>
            <person name="Graham D.E."/>
            <person name="Mahan K.M."/>
            <person name="Klingeman D.M."/>
            <person name="Hettich R.L."/>
            <person name="Parry R.J."/>
            <person name="Spain J.C."/>
        </authorList>
    </citation>
    <scope>NUCLEOTIDE SEQUENCE [LARGE SCALE GENOMIC DNA]</scope>
    <source>
        <strain evidence="1 2">NRRL B-1670</strain>
    </source>
</reference>
<protein>
    <submittedName>
        <fullName evidence="1">Uncharacterized protein</fullName>
    </submittedName>
</protein>
<dbReference type="Proteomes" id="UP000218944">
    <property type="component" value="Unassembled WGS sequence"/>
</dbReference>
<evidence type="ECO:0000313" key="1">
    <source>
        <dbReference type="EMBL" id="PAU46721.1"/>
    </source>
</evidence>
<sequence>MVLADLRGDGETMVNTAADTDARMAEYDTYAPKGETCPECLKPLDPLEGCRRGMLARRDASPVVAYWHRACVPGAPAPKGAKKK</sequence>
<organism evidence="1 2">
    <name type="scientific">Streptomyces albireticuli</name>
    <dbReference type="NCBI Taxonomy" id="1940"/>
    <lineage>
        <taxon>Bacteria</taxon>
        <taxon>Bacillati</taxon>
        <taxon>Actinomycetota</taxon>
        <taxon>Actinomycetes</taxon>
        <taxon>Kitasatosporales</taxon>
        <taxon>Streptomycetaceae</taxon>
        <taxon>Streptomyces</taxon>
    </lineage>
</organism>
<dbReference type="AlphaFoldDB" id="A0A2A2D5C4"/>
<dbReference type="EMBL" id="NSJV01000428">
    <property type="protein sequence ID" value="PAU46721.1"/>
    <property type="molecule type" value="Genomic_DNA"/>
</dbReference>
<name>A0A2A2D5C4_9ACTN</name>
<comment type="caution">
    <text evidence="1">The sequence shown here is derived from an EMBL/GenBank/DDBJ whole genome shotgun (WGS) entry which is preliminary data.</text>
</comment>